<dbReference type="EMBL" id="JAFNAA010000003">
    <property type="protein sequence ID" value="MBO1107243.1"/>
    <property type="molecule type" value="Genomic_DNA"/>
</dbReference>
<organism evidence="5 6">
    <name type="scientific">Plesiomonas shigelloides</name>
    <name type="common">Aeromonas shigelloides</name>
    <dbReference type="NCBI Taxonomy" id="703"/>
    <lineage>
        <taxon>Bacteria</taxon>
        <taxon>Pseudomonadati</taxon>
        <taxon>Pseudomonadota</taxon>
        <taxon>Gammaproteobacteria</taxon>
        <taxon>Enterobacterales</taxon>
        <taxon>Enterobacteriaceae</taxon>
        <taxon>Plesiomonas</taxon>
    </lineage>
</organism>
<dbReference type="InterPro" id="IPR016181">
    <property type="entry name" value="Acyl_CoA_acyltransferase"/>
</dbReference>
<sequence>MLVVRPVTRADLAALMQCAQASGFGFTSLPADEARLLERITQAEQAFAAHPTAPGEYDFLFVAQDTDTGQVVGTTAIESCVGLAHPFYSYHRAKAVHVSRELNVYKTVETLTLCNDYTGVTELCTLFLLPAYRHGQHGKLLSKCRLLFIAEFAACFAETVIAEMRGISDEHGDSPFFQWLRTHFFDIDFSTADRLTGTGNKRFIAELMPRHPIYINLLSPEAQAVIGQVHPQTRPALQLLLEEGFHHRGYVDIFDAGPTVECARNDIRAVRHSRRMKACAMEDTTRGSLHLISSTRFQRFRACLGMVSVDEELHEAHISHESAQLLQISDGDRVRILPL</sequence>
<comment type="caution">
    <text evidence="5">The sequence shown here is derived from an EMBL/GenBank/DDBJ whole genome shotgun (WGS) entry which is preliminary data.</text>
</comment>
<gene>
    <name evidence="5" type="primary">astA</name>
    <name evidence="5" type="ORF">J2R62_03250</name>
</gene>
<dbReference type="Proteomes" id="UP000664658">
    <property type="component" value="Unassembled WGS sequence"/>
</dbReference>
<accession>A0A8I1W4I0</accession>
<keyword evidence="2 5" id="KW-0808">Transferase</keyword>
<dbReference type="NCBIfam" id="TIGR03244">
    <property type="entry name" value="arg_catab_AstA"/>
    <property type="match status" value="1"/>
</dbReference>
<dbReference type="SUPFAM" id="SSF55729">
    <property type="entry name" value="Acyl-CoA N-acyltransferases (Nat)"/>
    <property type="match status" value="1"/>
</dbReference>
<dbReference type="RefSeq" id="WP_207541615.1">
    <property type="nucleotide sequence ID" value="NZ_JAFNAA010000003.1"/>
</dbReference>
<evidence type="ECO:0000256" key="2">
    <source>
        <dbReference type="ARBA" id="ARBA00022679"/>
    </source>
</evidence>
<evidence type="ECO:0000256" key="4">
    <source>
        <dbReference type="NCBIfam" id="TIGR03244"/>
    </source>
</evidence>
<dbReference type="PANTHER" id="PTHR30420">
    <property type="entry name" value="N-SUCCINYLARGININE DIHYDROLASE"/>
    <property type="match status" value="1"/>
</dbReference>
<dbReference type="PANTHER" id="PTHR30420:SF1">
    <property type="entry name" value="ARGININE N-SUCCINYLTRANSFERASE"/>
    <property type="match status" value="1"/>
</dbReference>
<dbReference type="InterPro" id="IPR017650">
    <property type="entry name" value="Arginine_N-succinylTrfase"/>
</dbReference>
<reference evidence="5" key="1">
    <citation type="submission" date="2021-03" db="EMBL/GenBank/DDBJ databases">
        <title>Plesiomonas shigelloides zfcc0051, isolated from zebrafish feces.</title>
        <authorList>
            <person name="Vanderhoek Z."/>
            <person name="Gaulke C."/>
        </authorList>
    </citation>
    <scope>NUCLEOTIDE SEQUENCE</scope>
    <source>
        <strain evidence="5">Zfcc0051</strain>
    </source>
</reference>
<dbReference type="NCBIfam" id="TIGR03243">
    <property type="entry name" value="arg_catab_AOST"/>
    <property type="match status" value="1"/>
</dbReference>
<keyword evidence="3 5" id="KW-0012">Acyltransferase</keyword>
<dbReference type="Gene3D" id="3.40.630.30">
    <property type="match status" value="1"/>
</dbReference>
<evidence type="ECO:0000256" key="1">
    <source>
        <dbReference type="ARBA" id="ARBA00022503"/>
    </source>
</evidence>
<dbReference type="Gene3D" id="2.40.40.20">
    <property type="match status" value="1"/>
</dbReference>
<dbReference type="EC" id="2.3.1.109" evidence="4"/>
<evidence type="ECO:0000256" key="3">
    <source>
        <dbReference type="ARBA" id="ARBA00023315"/>
    </source>
</evidence>
<dbReference type="InterPro" id="IPR007041">
    <property type="entry name" value="Arg_succinylTrfase_AstA/AruG"/>
</dbReference>
<dbReference type="AlphaFoldDB" id="A0A8I1W4I0"/>
<protein>
    <recommendedName>
        <fullName evidence="4">Arginine N-succinyltransferase</fullName>
        <ecNumber evidence="4">2.3.1.109</ecNumber>
    </recommendedName>
</protein>
<proteinExistence type="predicted"/>
<name>A0A8I1W4I0_PLESH</name>
<dbReference type="GO" id="GO:0006527">
    <property type="term" value="P:L-arginine catabolic process"/>
    <property type="evidence" value="ECO:0007669"/>
    <property type="project" value="UniProtKB-UniRule"/>
</dbReference>
<keyword evidence="1" id="KW-0056">Arginine metabolism</keyword>
<evidence type="ECO:0000313" key="6">
    <source>
        <dbReference type="Proteomes" id="UP000664658"/>
    </source>
</evidence>
<evidence type="ECO:0000313" key="5">
    <source>
        <dbReference type="EMBL" id="MBO1107243.1"/>
    </source>
</evidence>
<dbReference type="GO" id="GO:0008791">
    <property type="term" value="F:arginine N-succinyltransferase activity"/>
    <property type="evidence" value="ECO:0007669"/>
    <property type="project" value="UniProtKB-UniRule"/>
</dbReference>
<dbReference type="Pfam" id="PF04958">
    <property type="entry name" value="AstA"/>
    <property type="match status" value="1"/>
</dbReference>